<dbReference type="Proteomes" id="UP000245634">
    <property type="component" value="Unassembled WGS sequence"/>
</dbReference>
<proteinExistence type="predicted"/>
<comment type="caution">
    <text evidence="1">The sequence shown here is derived from an EMBL/GenBank/DDBJ whole genome shotgun (WGS) entry which is preliminary data.</text>
</comment>
<dbReference type="AlphaFoldDB" id="A0A316D3Q0"/>
<dbReference type="EMBL" id="QGGL01000020">
    <property type="protein sequence ID" value="PWK06298.1"/>
    <property type="molecule type" value="Genomic_DNA"/>
</dbReference>
<accession>A0A316D3Q0</accession>
<protein>
    <submittedName>
        <fullName evidence="1">Uncharacterized protein</fullName>
    </submittedName>
</protein>
<name>A0A316D3Q0_9BACL</name>
<evidence type="ECO:0000313" key="2">
    <source>
        <dbReference type="Proteomes" id="UP000245634"/>
    </source>
</evidence>
<evidence type="ECO:0000313" key="1">
    <source>
        <dbReference type="EMBL" id="PWK06298.1"/>
    </source>
</evidence>
<gene>
    <name evidence="1" type="ORF">C7459_12061</name>
</gene>
<sequence>MLSLIASVPGFADWQAAEVKPVRNLHDREARTNAVLWEVQAGSQMIGYLVTSPDGQHLYEFSTRPVPELPPHLQAQAAANGYLYGGPALQLAYVNGEQGAELVNLLTGEMLPDGELLDRVPDTVPVAQKTAGSPRVLPLPTTAHAQDDAFYATGLYGKAQLGDADTGVQPLQEFAKQADYRQPTMIVYDAIPDKLYITLSLSKAIHLGADTTFLAVHDPFALNAEQSQPIYIDSRFPVTAVPVRL</sequence>
<organism evidence="1 2">
    <name type="scientific">Tumebacillus permanentifrigoris</name>
    <dbReference type="NCBI Taxonomy" id="378543"/>
    <lineage>
        <taxon>Bacteria</taxon>
        <taxon>Bacillati</taxon>
        <taxon>Bacillota</taxon>
        <taxon>Bacilli</taxon>
        <taxon>Bacillales</taxon>
        <taxon>Alicyclobacillaceae</taxon>
        <taxon>Tumebacillus</taxon>
    </lineage>
</organism>
<keyword evidence="2" id="KW-1185">Reference proteome</keyword>
<reference evidence="1 2" key="1">
    <citation type="submission" date="2018-05" db="EMBL/GenBank/DDBJ databases">
        <title>Genomic Encyclopedia of Type Strains, Phase IV (KMG-IV): sequencing the most valuable type-strain genomes for metagenomic binning, comparative biology and taxonomic classification.</title>
        <authorList>
            <person name="Goeker M."/>
        </authorList>
    </citation>
    <scope>NUCLEOTIDE SEQUENCE [LARGE SCALE GENOMIC DNA]</scope>
    <source>
        <strain evidence="1 2">DSM 18773</strain>
    </source>
</reference>